<dbReference type="GeneID" id="107819703"/>
<feature type="chain" id="PRO_5010342874" evidence="1">
    <location>
        <begin position="29"/>
        <end position="115"/>
    </location>
</feature>
<evidence type="ECO:0000313" key="3">
    <source>
        <dbReference type="RefSeq" id="XP_016501328.1"/>
    </source>
</evidence>
<keyword evidence="1" id="KW-0732">Signal</keyword>
<organism evidence="2 3">
    <name type="scientific">Nicotiana tabacum</name>
    <name type="common">Common tobacco</name>
    <dbReference type="NCBI Taxonomy" id="4097"/>
    <lineage>
        <taxon>Eukaryota</taxon>
        <taxon>Viridiplantae</taxon>
        <taxon>Streptophyta</taxon>
        <taxon>Embryophyta</taxon>
        <taxon>Tracheophyta</taxon>
        <taxon>Spermatophyta</taxon>
        <taxon>Magnoliopsida</taxon>
        <taxon>eudicotyledons</taxon>
        <taxon>Gunneridae</taxon>
        <taxon>Pentapetalae</taxon>
        <taxon>asterids</taxon>
        <taxon>lamiids</taxon>
        <taxon>Solanales</taxon>
        <taxon>Solanaceae</taxon>
        <taxon>Nicotianoideae</taxon>
        <taxon>Nicotianeae</taxon>
        <taxon>Nicotiana</taxon>
    </lineage>
</organism>
<sequence length="115" mass="12864">MNCKSSSTKFASIIAFLLFTSLFQLLNANEVVKSSDDQLNVLQLPVSDQEAKPEALDGVFQVFITRYDREYSTRQKKFGGCIDPPLCVSDSECANSACGHRCVKNGWNYHVCGMW</sequence>
<dbReference type="RefSeq" id="XP_016501328.1">
    <property type="nucleotide sequence ID" value="XM_016645842.2"/>
</dbReference>
<dbReference type="AlphaFoldDB" id="A0A1S4CJF6"/>
<dbReference type="PaxDb" id="4097-A0A1S4CJF6"/>
<dbReference type="OrthoDB" id="1303585at2759"/>
<feature type="signal peptide" evidence="1">
    <location>
        <begin position="1"/>
        <end position="28"/>
    </location>
</feature>
<evidence type="ECO:0000313" key="2">
    <source>
        <dbReference type="Proteomes" id="UP000790787"/>
    </source>
</evidence>
<reference evidence="3" key="2">
    <citation type="submission" date="2025-08" db="UniProtKB">
        <authorList>
            <consortium name="RefSeq"/>
        </authorList>
    </citation>
    <scope>IDENTIFICATION</scope>
    <source>
        <tissue evidence="3">Leaf</tissue>
    </source>
</reference>
<gene>
    <name evidence="3" type="primary">LOC107819703</name>
</gene>
<accession>A0A1S4CJF6</accession>
<dbReference type="Proteomes" id="UP000790787">
    <property type="component" value="Chromosome 18"/>
</dbReference>
<dbReference type="OMA" id="ECANSAC"/>
<name>A0A1S4CJF6_TOBAC</name>
<keyword evidence="2" id="KW-1185">Reference proteome</keyword>
<reference evidence="2" key="1">
    <citation type="journal article" date="2014" name="Nat. Commun.">
        <title>The tobacco genome sequence and its comparison with those of tomato and potato.</title>
        <authorList>
            <person name="Sierro N."/>
            <person name="Battey J.N."/>
            <person name="Ouadi S."/>
            <person name="Bakaher N."/>
            <person name="Bovet L."/>
            <person name="Willig A."/>
            <person name="Goepfert S."/>
            <person name="Peitsch M.C."/>
            <person name="Ivanov N.V."/>
        </authorList>
    </citation>
    <scope>NUCLEOTIDE SEQUENCE [LARGE SCALE GENOMIC DNA]</scope>
</reference>
<dbReference type="KEGG" id="nta:107819703"/>
<protein>
    <submittedName>
        <fullName evidence="3">Uncharacterized protein LOC107819703</fullName>
    </submittedName>
</protein>
<proteinExistence type="predicted"/>
<dbReference type="RefSeq" id="XP_016501328.1">
    <property type="nucleotide sequence ID" value="XM_016645842.1"/>
</dbReference>
<evidence type="ECO:0000256" key="1">
    <source>
        <dbReference type="SAM" id="SignalP"/>
    </source>
</evidence>